<gene>
    <name evidence="1" type="ORF">ACFOZ1_10995</name>
</gene>
<comment type="caution">
    <text evidence="1">The sequence shown here is derived from an EMBL/GenBank/DDBJ whole genome shotgun (WGS) entry which is preliminary data.</text>
</comment>
<dbReference type="EMBL" id="JBHSDV010000003">
    <property type="protein sequence ID" value="MFC4388326.1"/>
    <property type="molecule type" value="Genomic_DNA"/>
</dbReference>
<dbReference type="SUPFAM" id="SSF116965">
    <property type="entry name" value="Hypothetical protein MPN330"/>
    <property type="match status" value="1"/>
</dbReference>
<dbReference type="Gene3D" id="1.25.40.10">
    <property type="entry name" value="Tetratricopeptide repeat domain"/>
    <property type="match status" value="1"/>
</dbReference>
<dbReference type="RefSeq" id="WP_390199271.1">
    <property type="nucleotide sequence ID" value="NZ_JBHSDV010000003.1"/>
</dbReference>
<dbReference type="Proteomes" id="UP001595880">
    <property type="component" value="Unassembled WGS sequence"/>
</dbReference>
<evidence type="ECO:0000313" key="2">
    <source>
        <dbReference type="Proteomes" id="UP001595880"/>
    </source>
</evidence>
<dbReference type="InterPro" id="IPR011990">
    <property type="entry name" value="TPR-like_helical_dom_sf"/>
</dbReference>
<evidence type="ECO:0000313" key="1">
    <source>
        <dbReference type="EMBL" id="MFC4388326.1"/>
    </source>
</evidence>
<protein>
    <recommendedName>
        <fullName evidence="3">Tetratricopeptide repeat protein</fullName>
    </recommendedName>
</protein>
<sequence length="324" mass="38664">MSEETDNVIIFPRWKNDLELKAKKSMEQGNFKEAYTYLVELTDNGVDSPEVMTGKLICMMEMNLQTEAELLCEQLLAKKDNHYYSYLHIYVTLLFQASKYADVLTIIEEALETDPPSPFQEQFKQMYTLSKELQQQVDIQTKKEVLVKLNGAIKERNDRQQWYMIKRLLYLDEHSDIPLLKSMLLDPEINPVVKTAILEYYAVNPIKEELHIEKFNVKDKMYLHKEEVIPQKFFEEMYRFLDEIQQQDPTIFQMIQSIVQRFAYVYTPFLPREENYLLFTQALIDYVHQRLDKEWKDNITDPVKNQYIKMIEVSETLYGQILDL</sequence>
<accession>A0ABV8VUY5</accession>
<organism evidence="1 2">
    <name type="scientific">Gracilibacillus marinus</name>
    <dbReference type="NCBI Taxonomy" id="630535"/>
    <lineage>
        <taxon>Bacteria</taxon>
        <taxon>Bacillati</taxon>
        <taxon>Bacillota</taxon>
        <taxon>Bacilli</taxon>
        <taxon>Bacillales</taxon>
        <taxon>Bacillaceae</taxon>
        <taxon>Gracilibacillus</taxon>
    </lineage>
</organism>
<reference evidence="2" key="1">
    <citation type="journal article" date="2019" name="Int. J. Syst. Evol. Microbiol.">
        <title>The Global Catalogue of Microorganisms (GCM) 10K type strain sequencing project: providing services to taxonomists for standard genome sequencing and annotation.</title>
        <authorList>
            <consortium name="The Broad Institute Genomics Platform"/>
            <consortium name="The Broad Institute Genome Sequencing Center for Infectious Disease"/>
            <person name="Wu L."/>
            <person name="Ma J."/>
        </authorList>
    </citation>
    <scope>NUCLEOTIDE SEQUENCE [LARGE SCALE GENOMIC DNA]</scope>
    <source>
        <strain evidence="2">KACC 14058</strain>
    </source>
</reference>
<evidence type="ECO:0008006" key="3">
    <source>
        <dbReference type="Google" id="ProtNLM"/>
    </source>
</evidence>
<name>A0ABV8VUY5_9BACI</name>
<proteinExistence type="predicted"/>
<keyword evidence="2" id="KW-1185">Reference proteome</keyword>